<feature type="signal peptide" evidence="1">
    <location>
        <begin position="1"/>
        <end position="28"/>
    </location>
</feature>
<dbReference type="InterPro" id="IPR043990">
    <property type="entry name" value="AC_1"/>
</dbReference>
<accession>A0A177SAY6</accession>
<comment type="caution">
    <text evidence="3">The sequence shown here is derived from an EMBL/GenBank/DDBJ whole genome shotgun (WGS) entry which is preliminary data.</text>
</comment>
<evidence type="ECO:0000313" key="4">
    <source>
        <dbReference type="Proteomes" id="UP000077752"/>
    </source>
</evidence>
<proteinExistence type="predicted"/>
<protein>
    <submittedName>
        <fullName evidence="3">Autotransporter outer membrane beta-barrel domain-containing protein</fullName>
    </submittedName>
</protein>
<dbReference type="SUPFAM" id="SSF103515">
    <property type="entry name" value="Autotransporter"/>
    <property type="match status" value="1"/>
</dbReference>
<dbReference type="PROSITE" id="PS51208">
    <property type="entry name" value="AUTOTRANSPORTER"/>
    <property type="match status" value="1"/>
</dbReference>
<dbReference type="NCBIfam" id="TIGR01414">
    <property type="entry name" value="autotrans_barl"/>
    <property type="match status" value="1"/>
</dbReference>
<evidence type="ECO:0000313" key="3">
    <source>
        <dbReference type="EMBL" id="OAI84843.1"/>
    </source>
</evidence>
<dbReference type="AlphaFoldDB" id="A0A177SAY6"/>
<dbReference type="InterPro" id="IPR036709">
    <property type="entry name" value="Autotransporte_beta_dom_sf"/>
</dbReference>
<dbReference type="SUPFAM" id="SSF51126">
    <property type="entry name" value="Pectin lyase-like"/>
    <property type="match status" value="1"/>
</dbReference>
<keyword evidence="1" id="KW-0732">Signal</keyword>
<feature type="chain" id="PRO_5008073381" evidence="1">
    <location>
        <begin position="29"/>
        <end position="826"/>
    </location>
</feature>
<dbReference type="Proteomes" id="UP000077752">
    <property type="component" value="Unassembled WGS sequence"/>
</dbReference>
<dbReference type="Pfam" id="PF03797">
    <property type="entry name" value="Autotransporter"/>
    <property type="match status" value="1"/>
</dbReference>
<name>A0A177SAY6_PSEPU</name>
<dbReference type="EMBL" id="LUCV01000049">
    <property type="protein sequence ID" value="OAI84843.1"/>
    <property type="molecule type" value="Genomic_DNA"/>
</dbReference>
<dbReference type="InterPro" id="IPR006315">
    <property type="entry name" value="OM_autotransptr_brl_dom"/>
</dbReference>
<dbReference type="Pfam" id="PF18883">
    <property type="entry name" value="AC_1"/>
    <property type="match status" value="1"/>
</dbReference>
<dbReference type="Gene3D" id="2.160.20.20">
    <property type="match status" value="1"/>
</dbReference>
<dbReference type="SMART" id="SM00869">
    <property type="entry name" value="Autotransporter"/>
    <property type="match status" value="1"/>
</dbReference>
<feature type="domain" description="Autotransporter" evidence="2">
    <location>
        <begin position="548"/>
        <end position="826"/>
    </location>
</feature>
<reference evidence="3 4" key="1">
    <citation type="submission" date="2016-03" db="EMBL/GenBank/DDBJ databases">
        <title>Draft Genome Assembly of Pseudomonas putida strain CBF10-2.</title>
        <authorList>
            <person name="Iyer R.S."/>
            <person name="Damania A."/>
        </authorList>
    </citation>
    <scope>NUCLEOTIDE SEQUENCE [LARGE SCALE GENOMIC DNA]</scope>
    <source>
        <strain evidence="3 4">CBF10-2</strain>
    </source>
</reference>
<dbReference type="Gene3D" id="2.40.128.130">
    <property type="entry name" value="Autotransporter beta-domain"/>
    <property type="match status" value="1"/>
</dbReference>
<dbReference type="InterPro" id="IPR012332">
    <property type="entry name" value="Autotransporter_pectin_lyase_C"/>
</dbReference>
<dbReference type="InterPro" id="IPR011050">
    <property type="entry name" value="Pectin_lyase_fold/virulence"/>
</dbReference>
<dbReference type="InterPro" id="IPR005546">
    <property type="entry name" value="Autotransporte_beta"/>
</dbReference>
<evidence type="ECO:0000256" key="1">
    <source>
        <dbReference type="SAM" id="SignalP"/>
    </source>
</evidence>
<organism evidence="3 4">
    <name type="scientific">Pseudomonas putida</name>
    <name type="common">Arthrobacter siderocapsulatus</name>
    <dbReference type="NCBI Taxonomy" id="303"/>
    <lineage>
        <taxon>Bacteria</taxon>
        <taxon>Pseudomonadati</taxon>
        <taxon>Pseudomonadota</taxon>
        <taxon>Gammaproteobacteria</taxon>
        <taxon>Pseudomonadales</taxon>
        <taxon>Pseudomonadaceae</taxon>
        <taxon>Pseudomonas</taxon>
    </lineage>
</organism>
<gene>
    <name evidence="3" type="ORF">AYO28_02880</name>
</gene>
<dbReference type="CDD" id="cd01344">
    <property type="entry name" value="PL2_Passenger_AT"/>
    <property type="match status" value="1"/>
</dbReference>
<evidence type="ECO:0000259" key="2">
    <source>
        <dbReference type="PROSITE" id="PS51208"/>
    </source>
</evidence>
<sequence>MEKQRMRTPLLLTLTALSAILPTSQANAACTFGPDTGDNNYTCDSGSAASLTDLTGNNTLTLPAGGSGNITGAVNLGIGNDRIEMHSGTIGGAVVMGDGIDTFIMTGGQIQSLDQGEGLDVFEMSGGRIIGGFDSGDIARMSGGRIGRVDMKLDDNLFDMSGGAIDGNLVTGFGRDTIILGNGTIGGNISVSGGDDSVTISGGDVGGNVLLSSGNDRLVWRDGGLVHGSLQMGVGDDSALLSNLTDTQLSVFTQLNGDLGNDVLTLDNSKATLDPRYFLWETIQLRNGSQGTLNSTLSLGDAVSKVGTLAIDASSSLVSSSGIVGTFSAGQNATVDNAGLIDLSSGGDGAGRLTINGNYIGNNGRLKLNSVLDGDGAASDRLVVNQGSISGTTTLLVNNLGGAGALTSANGIQVVEAASGVTSTASAFQLGQPLSVGAYQYYLFKGGVTADSTQSWYLRSSVVAAPAAVVVPEPTPENPTPEPIPPVPAPVAAVGTPPLPEPVAGESIPLYRQEVPVYAVANRAAALVGRSTLGTFHERQGEQGLLSEKGAVPAGWARMYGDHLRQQWSGDVAPSLDGNLRGFQVGHDLYGSDDDSGYGQRVGLYVAHTRLTGDIRGFALGFEDSAAGDMKLDGDSVGAYWTLIGPQQWYVDVVAQYTHLDGRARSDRGLQIDLKGHSTALSVETGFPIGLGNDWVLEPQAQLVGQKVSLDRQNDGISEIRQDSDTNWTGRLGARLKGRYETGGVPLEPYVRANVLHSFSGEDRLTFDDVDTIKTDQQATWMDVGAGVSARLSPAVSVYTGVSYAANLDGRQREDIAGNLGLRISW</sequence>
<dbReference type="GO" id="GO:0019867">
    <property type="term" value="C:outer membrane"/>
    <property type="evidence" value="ECO:0007669"/>
    <property type="project" value="InterPro"/>
</dbReference>